<name>A0A9E9LCU2_9BURK</name>
<dbReference type="SUPFAM" id="SSF51430">
    <property type="entry name" value="NAD(P)-linked oxidoreductase"/>
    <property type="match status" value="1"/>
</dbReference>
<evidence type="ECO:0000313" key="3">
    <source>
        <dbReference type="EMBL" id="WAV90670.1"/>
    </source>
</evidence>
<dbReference type="PANTHER" id="PTHR43364">
    <property type="entry name" value="NADH-SPECIFIC METHYLGLYOXAL REDUCTASE-RELATED"/>
    <property type="match status" value="1"/>
</dbReference>
<dbReference type="CDD" id="cd19087">
    <property type="entry name" value="AKR_AKR12A1_B1_C1"/>
    <property type="match status" value="1"/>
</dbReference>
<dbReference type="AlphaFoldDB" id="A0A9E9LCU2"/>
<dbReference type="Gene3D" id="3.20.20.100">
    <property type="entry name" value="NADP-dependent oxidoreductase domain"/>
    <property type="match status" value="1"/>
</dbReference>
<dbReference type="InterPro" id="IPR050523">
    <property type="entry name" value="AKR_Detox_Biosynth"/>
</dbReference>
<reference evidence="3" key="1">
    <citation type="journal article" date="2022" name="Front. Microbiol.">
        <title>New perspectives on an old grouping: The genomic and phenotypic variability of Oxalobacter formigenes and the implications for calcium oxalate stone prevention.</title>
        <authorList>
            <person name="Chmiel J.A."/>
            <person name="Carr C."/>
            <person name="Stuivenberg G.A."/>
            <person name="Venema R."/>
            <person name="Chanyi R.M."/>
            <person name="Al K.F."/>
            <person name="Giguere D."/>
            <person name="Say H."/>
            <person name="Akouris P.P."/>
            <person name="Dominguez Romero S.A."/>
            <person name="Kwong A."/>
            <person name="Tai V."/>
            <person name="Koval S.F."/>
            <person name="Razvi H."/>
            <person name="Bjazevic J."/>
            <person name="Burton J.P."/>
        </authorList>
    </citation>
    <scope>NUCLEOTIDE SEQUENCE</scope>
    <source>
        <strain evidence="3">OxK</strain>
    </source>
</reference>
<accession>A0A9E9LCU2</accession>
<feature type="domain" description="NADP-dependent oxidoreductase" evidence="2">
    <location>
        <begin position="15"/>
        <end position="313"/>
    </location>
</feature>
<sequence length="326" mass="36212">MRYTHLGRTGLVVSRLALGTMNFGHVTDEAASHAIMDRAVEAGINLFDTADVYGGPQTPDIPKGYGISEEIIGRWLEKSGNRNKIVLATKVYQPMDYGPNDRRLSAYHIRKACEDSLRRLKTDHIDLYQAHHIDRHTPWEEFWQAMEQLVRQGKILYVGSCNFAGWHIASAQESAKQRHFLGLVSEQSIYNLNNRSIELEVIPACRHYGLGLLPYSPLDGGLLGGALASVQGGRRDSLAERLRNHAGQLEAYEKLCRDLGERPGDVALAWLLHNPDVTAPVIGPRTTEQLSASLKALDLGLSQETLASLDRIWPGPGEEAPEAYAW</sequence>
<dbReference type="InterPro" id="IPR036812">
    <property type="entry name" value="NAD(P)_OxRdtase_dom_sf"/>
</dbReference>
<evidence type="ECO:0000259" key="2">
    <source>
        <dbReference type="Pfam" id="PF00248"/>
    </source>
</evidence>
<organism evidence="3">
    <name type="scientific">Oxalobacter aliiformigenes</name>
    <dbReference type="NCBI Taxonomy" id="2946593"/>
    <lineage>
        <taxon>Bacteria</taxon>
        <taxon>Pseudomonadati</taxon>
        <taxon>Pseudomonadota</taxon>
        <taxon>Betaproteobacteria</taxon>
        <taxon>Burkholderiales</taxon>
        <taxon>Oxalobacteraceae</taxon>
        <taxon>Oxalobacter</taxon>
    </lineage>
</organism>
<proteinExistence type="predicted"/>
<dbReference type="PANTHER" id="PTHR43364:SF5">
    <property type="entry name" value="REDUCTASE"/>
    <property type="match status" value="1"/>
</dbReference>
<gene>
    <name evidence="3" type="ORF">NB646_07350</name>
</gene>
<dbReference type="GO" id="GO:0016491">
    <property type="term" value="F:oxidoreductase activity"/>
    <property type="evidence" value="ECO:0007669"/>
    <property type="project" value="UniProtKB-KW"/>
</dbReference>
<dbReference type="InterPro" id="IPR023210">
    <property type="entry name" value="NADP_OxRdtase_dom"/>
</dbReference>
<dbReference type="GO" id="GO:0005829">
    <property type="term" value="C:cytosol"/>
    <property type="evidence" value="ECO:0007669"/>
    <property type="project" value="UniProtKB-ARBA"/>
</dbReference>
<dbReference type="RefSeq" id="WP_269315663.1">
    <property type="nucleotide sequence ID" value="NZ_CP098251.1"/>
</dbReference>
<dbReference type="EMBL" id="CP098251">
    <property type="protein sequence ID" value="WAV90670.1"/>
    <property type="molecule type" value="Genomic_DNA"/>
</dbReference>
<evidence type="ECO:0000256" key="1">
    <source>
        <dbReference type="ARBA" id="ARBA00023002"/>
    </source>
</evidence>
<keyword evidence="1" id="KW-0560">Oxidoreductase</keyword>
<dbReference type="Proteomes" id="UP001164819">
    <property type="component" value="Chromosome"/>
</dbReference>
<dbReference type="Pfam" id="PF00248">
    <property type="entry name" value="Aldo_ket_red"/>
    <property type="match status" value="1"/>
</dbReference>
<dbReference type="FunFam" id="3.20.20.100:FF:000004">
    <property type="entry name" value="Oxidoreductase, aldo/keto reductase"/>
    <property type="match status" value="1"/>
</dbReference>
<protein>
    <submittedName>
        <fullName evidence="3">Aldo/keto reductase</fullName>
    </submittedName>
</protein>